<sequence>MGYDGKVHRMRHRHINPDVSRRLARIEGHVRSVQKMVEEGRDCPEVLIQIAAVRSALDQVGRIILEDHVEGCITEAVQDGRGDEAVRQLKDALKQFI</sequence>
<proteinExistence type="predicted"/>
<dbReference type="AlphaFoldDB" id="A0A1F6D1M0"/>
<dbReference type="Proteomes" id="UP000178606">
    <property type="component" value="Unassembled WGS sequence"/>
</dbReference>
<accession>A0A1F6D1M0</accession>
<protein>
    <submittedName>
        <fullName evidence="1">Cytosolic protein</fullName>
    </submittedName>
</protein>
<reference evidence="1 2" key="1">
    <citation type="journal article" date="2016" name="Nat. Commun.">
        <title>Thousands of microbial genomes shed light on interconnected biogeochemical processes in an aquifer system.</title>
        <authorList>
            <person name="Anantharaman K."/>
            <person name="Brown C.T."/>
            <person name="Hug L.A."/>
            <person name="Sharon I."/>
            <person name="Castelle C.J."/>
            <person name="Probst A.J."/>
            <person name="Thomas B.C."/>
            <person name="Singh A."/>
            <person name="Wilkins M.J."/>
            <person name="Karaoz U."/>
            <person name="Brodie E.L."/>
            <person name="Williams K.H."/>
            <person name="Hubbard S.S."/>
            <person name="Banfield J.F."/>
        </authorList>
    </citation>
    <scope>NUCLEOTIDE SEQUENCE [LARGE SCALE GENOMIC DNA]</scope>
    <source>
        <strain evidence="2">RIFCSPLOWO2_12_FULL_64_10</strain>
    </source>
</reference>
<dbReference type="EMBL" id="MFKF01000085">
    <property type="protein sequence ID" value="OGG55275.1"/>
    <property type="molecule type" value="Genomic_DNA"/>
</dbReference>
<dbReference type="GO" id="GO:0045892">
    <property type="term" value="P:negative regulation of DNA-templated transcription"/>
    <property type="evidence" value="ECO:0007669"/>
    <property type="project" value="UniProtKB-ARBA"/>
</dbReference>
<dbReference type="GO" id="GO:0046872">
    <property type="term" value="F:metal ion binding"/>
    <property type="evidence" value="ECO:0007669"/>
    <property type="project" value="InterPro"/>
</dbReference>
<gene>
    <name evidence="1" type="ORF">A3F84_11090</name>
</gene>
<comment type="caution">
    <text evidence="1">The sequence shown here is derived from an EMBL/GenBank/DDBJ whole genome shotgun (WGS) entry which is preliminary data.</text>
</comment>
<dbReference type="PANTHER" id="PTHR33677">
    <property type="entry name" value="TRANSCRIPTIONAL REPRESSOR FRMR-RELATED"/>
    <property type="match status" value="1"/>
</dbReference>
<dbReference type="InterPro" id="IPR003735">
    <property type="entry name" value="Metal_Tscrpt_repr"/>
</dbReference>
<dbReference type="Pfam" id="PF02583">
    <property type="entry name" value="Trns_repr_metal"/>
    <property type="match status" value="1"/>
</dbReference>
<evidence type="ECO:0000313" key="1">
    <source>
        <dbReference type="EMBL" id="OGG55275.1"/>
    </source>
</evidence>
<dbReference type="Gene3D" id="1.20.58.1000">
    <property type="entry name" value="Metal-sensitive repressor, helix protomer"/>
    <property type="match status" value="1"/>
</dbReference>
<name>A0A1F6D1M0_HANXR</name>
<evidence type="ECO:0000313" key="2">
    <source>
        <dbReference type="Proteomes" id="UP000178606"/>
    </source>
</evidence>
<dbReference type="InterPro" id="IPR038390">
    <property type="entry name" value="Metal_Tscrpt_repr_sf"/>
</dbReference>
<organism evidence="1 2">
    <name type="scientific">Handelsmanbacteria sp. (strain RIFCSPLOWO2_12_FULL_64_10)</name>
    <dbReference type="NCBI Taxonomy" id="1817868"/>
    <lineage>
        <taxon>Bacteria</taxon>
        <taxon>Candidatus Handelsmaniibacteriota</taxon>
    </lineage>
</organism>
<dbReference type="PANTHER" id="PTHR33677:SF3">
    <property type="entry name" value="COPPER-SENSING TRANSCRIPTIONAL REPRESSOR RICR"/>
    <property type="match status" value="1"/>
</dbReference>
<dbReference type="GO" id="GO:0003677">
    <property type="term" value="F:DNA binding"/>
    <property type="evidence" value="ECO:0007669"/>
    <property type="project" value="InterPro"/>
</dbReference>